<dbReference type="RefSeq" id="XP_069303305.1">
    <property type="nucleotide sequence ID" value="XM_069455399.1"/>
</dbReference>
<sequence length="435" mass="49336">MMALSDLPTELIEHMVSYLDLPTSCSLRLTSSFLSKQTSYVFKDRFFRQHTLQWTLEAFSKLQEMTSHAHFGNGLQHLIVDATPRHSIHLWQAKTHILNTQGISTPYGVVSATRDLEEKYAADSKAADDVATFFSETRFDWKCLVSLFGGLEQLESITFAYEGMDDRYAKFAARYCKSSQHEMSRPFVSTMYAIAASKIQVRHIRLDCVQTFGAVGIGRLENIAPSLRQFDYVFEKLETLQLHLRDLRSSHSGFELEAPGAPFVVRFLAKARNVKELELSCYSSLDGDVFGDMARHCRFEKLETCKLSTMRIQAAEDLLALLRPSEKTLTTVSLVNIRLSDEVTTWTDLLGAIAASEDVLPKLKDFSLSNVFTLNRSQIWWKARRGLCCIGDDWRGQLFDAINEIEERPSGMPWGITAVVYPFVGFSAEYASHVR</sequence>
<dbReference type="PROSITE" id="PS50181">
    <property type="entry name" value="FBOX"/>
    <property type="match status" value="1"/>
</dbReference>
<comment type="caution">
    <text evidence="2">The sequence shown here is derived from an EMBL/GenBank/DDBJ whole genome shotgun (WGS) entry which is preliminary data.</text>
</comment>
<proteinExistence type="predicted"/>
<reference evidence="2 3" key="1">
    <citation type="submission" date="2024-09" db="EMBL/GenBank/DDBJ databases">
        <title>T2T genomes of carrot and Alternaria dauci and their utility for understanding host-pathogen interaction during carrot leaf blight disease.</title>
        <authorList>
            <person name="Liu W."/>
            <person name="Xu S."/>
            <person name="Ou C."/>
            <person name="Liu X."/>
            <person name="Zhuang F."/>
            <person name="Deng X.W."/>
        </authorList>
    </citation>
    <scope>NUCLEOTIDE SEQUENCE [LARGE SCALE GENOMIC DNA]</scope>
    <source>
        <strain evidence="2 3">A2016</strain>
    </source>
</reference>
<protein>
    <recommendedName>
        <fullName evidence="1">F-box domain-containing protein</fullName>
    </recommendedName>
</protein>
<name>A0ABR3U8A4_9PLEO</name>
<evidence type="ECO:0000313" key="3">
    <source>
        <dbReference type="Proteomes" id="UP001578633"/>
    </source>
</evidence>
<dbReference type="InterPro" id="IPR032675">
    <property type="entry name" value="LRR_dom_sf"/>
</dbReference>
<dbReference type="Proteomes" id="UP001578633">
    <property type="component" value="Chromosome 9"/>
</dbReference>
<dbReference type="InterPro" id="IPR036047">
    <property type="entry name" value="F-box-like_dom_sf"/>
</dbReference>
<organism evidence="2 3">
    <name type="scientific">Alternaria dauci</name>
    <dbReference type="NCBI Taxonomy" id="48095"/>
    <lineage>
        <taxon>Eukaryota</taxon>
        <taxon>Fungi</taxon>
        <taxon>Dikarya</taxon>
        <taxon>Ascomycota</taxon>
        <taxon>Pezizomycotina</taxon>
        <taxon>Dothideomycetes</taxon>
        <taxon>Pleosporomycetidae</taxon>
        <taxon>Pleosporales</taxon>
        <taxon>Pleosporineae</taxon>
        <taxon>Pleosporaceae</taxon>
        <taxon>Alternaria</taxon>
        <taxon>Alternaria sect. Porri</taxon>
    </lineage>
</organism>
<keyword evidence="3" id="KW-1185">Reference proteome</keyword>
<dbReference type="GeneID" id="96089550"/>
<gene>
    <name evidence="2" type="ORF">ACET3X_009228</name>
</gene>
<dbReference type="EMBL" id="JBHGVX010000009">
    <property type="protein sequence ID" value="KAL1792721.1"/>
    <property type="molecule type" value="Genomic_DNA"/>
</dbReference>
<feature type="domain" description="F-box" evidence="1">
    <location>
        <begin position="1"/>
        <end position="50"/>
    </location>
</feature>
<evidence type="ECO:0000259" key="1">
    <source>
        <dbReference type="PROSITE" id="PS50181"/>
    </source>
</evidence>
<accession>A0ABR3U8A4</accession>
<evidence type="ECO:0000313" key="2">
    <source>
        <dbReference type="EMBL" id="KAL1792721.1"/>
    </source>
</evidence>
<dbReference type="Gene3D" id="3.80.10.10">
    <property type="entry name" value="Ribonuclease Inhibitor"/>
    <property type="match status" value="1"/>
</dbReference>
<dbReference type="SUPFAM" id="SSF81383">
    <property type="entry name" value="F-box domain"/>
    <property type="match status" value="1"/>
</dbReference>
<dbReference type="InterPro" id="IPR001810">
    <property type="entry name" value="F-box_dom"/>
</dbReference>